<keyword evidence="1" id="KW-0812">Transmembrane</keyword>
<evidence type="ECO:0000256" key="1">
    <source>
        <dbReference type="SAM" id="Phobius"/>
    </source>
</evidence>
<accession>A0ABU9BBZ2</accession>
<dbReference type="Proteomes" id="UP001368500">
    <property type="component" value="Unassembled WGS sequence"/>
</dbReference>
<reference evidence="2 3" key="1">
    <citation type="submission" date="2024-04" db="EMBL/GenBank/DDBJ databases">
        <title>Novel species of the genus Ideonella isolated from streams.</title>
        <authorList>
            <person name="Lu H."/>
        </authorList>
    </citation>
    <scope>NUCLEOTIDE SEQUENCE [LARGE SCALE GENOMIC DNA]</scope>
    <source>
        <strain evidence="2 3">BYS139W</strain>
    </source>
</reference>
<sequence>MQFLNSNLFGLLLAVVALAVGAITGGWKGALLGLSVVVFWLLLQFNRTMRVLRAAGASPVGLVPSAVMFHARLKAGLKLLEVVEIARALGRKTADAPETWVWADEAGDRVVVQLAEARVTHWTLERAAAPAADVPPPAPGA</sequence>
<evidence type="ECO:0000313" key="2">
    <source>
        <dbReference type="EMBL" id="MEK8027427.1"/>
    </source>
</evidence>
<dbReference type="RefSeq" id="WP_341375207.1">
    <property type="nucleotide sequence ID" value="NZ_JBBUTF010000014.1"/>
</dbReference>
<name>A0ABU9BBZ2_9BURK</name>
<keyword evidence="3" id="KW-1185">Reference proteome</keyword>
<protein>
    <recommendedName>
        <fullName evidence="4">Glycerate kinase</fullName>
    </recommendedName>
</protein>
<keyword evidence="1" id="KW-0472">Membrane</keyword>
<comment type="caution">
    <text evidence="2">The sequence shown here is derived from an EMBL/GenBank/DDBJ whole genome shotgun (WGS) entry which is preliminary data.</text>
</comment>
<evidence type="ECO:0008006" key="4">
    <source>
        <dbReference type="Google" id="ProtNLM"/>
    </source>
</evidence>
<feature type="transmembrane region" description="Helical" evidence="1">
    <location>
        <begin position="29"/>
        <end position="45"/>
    </location>
</feature>
<gene>
    <name evidence="2" type="ORF">AACH11_15795</name>
</gene>
<evidence type="ECO:0000313" key="3">
    <source>
        <dbReference type="Proteomes" id="UP001368500"/>
    </source>
</evidence>
<proteinExistence type="predicted"/>
<keyword evidence="1" id="KW-1133">Transmembrane helix</keyword>
<organism evidence="2 3">
    <name type="scientific">Pseudaquabacterium rugosum</name>
    <dbReference type="NCBI Taxonomy" id="2984194"/>
    <lineage>
        <taxon>Bacteria</taxon>
        <taxon>Pseudomonadati</taxon>
        <taxon>Pseudomonadota</taxon>
        <taxon>Betaproteobacteria</taxon>
        <taxon>Burkholderiales</taxon>
        <taxon>Sphaerotilaceae</taxon>
        <taxon>Pseudaquabacterium</taxon>
    </lineage>
</organism>
<dbReference type="EMBL" id="JBBUTF010000014">
    <property type="protein sequence ID" value="MEK8027427.1"/>
    <property type="molecule type" value="Genomic_DNA"/>
</dbReference>